<dbReference type="Proteomes" id="UP000321058">
    <property type="component" value="Unassembled WGS sequence"/>
</dbReference>
<protein>
    <recommendedName>
        <fullName evidence="3">Lipoprotein</fullName>
    </recommendedName>
</protein>
<reference evidence="1 2" key="1">
    <citation type="submission" date="2019-07" db="EMBL/GenBank/DDBJ databases">
        <title>Whole genome shotgun sequence of Reyranella soli NBRC 108950.</title>
        <authorList>
            <person name="Hosoyama A."/>
            <person name="Uohara A."/>
            <person name="Ohji S."/>
            <person name="Ichikawa N."/>
        </authorList>
    </citation>
    <scope>NUCLEOTIDE SEQUENCE [LARGE SCALE GENOMIC DNA]</scope>
    <source>
        <strain evidence="1 2">NBRC 108950</strain>
    </source>
</reference>
<evidence type="ECO:0000313" key="1">
    <source>
        <dbReference type="EMBL" id="GEP58057.1"/>
    </source>
</evidence>
<dbReference type="RefSeq" id="WP_147152927.1">
    <property type="nucleotide sequence ID" value="NZ_BKAJ01000092.1"/>
</dbReference>
<evidence type="ECO:0008006" key="3">
    <source>
        <dbReference type="Google" id="ProtNLM"/>
    </source>
</evidence>
<dbReference type="EMBL" id="BKAJ01000092">
    <property type="protein sequence ID" value="GEP58057.1"/>
    <property type="molecule type" value="Genomic_DNA"/>
</dbReference>
<keyword evidence="2" id="KW-1185">Reference proteome</keyword>
<dbReference type="AlphaFoldDB" id="A0A512NGH9"/>
<accession>A0A512NGH9</accession>
<organism evidence="1 2">
    <name type="scientific">Reyranella soli</name>
    <dbReference type="NCBI Taxonomy" id="1230389"/>
    <lineage>
        <taxon>Bacteria</taxon>
        <taxon>Pseudomonadati</taxon>
        <taxon>Pseudomonadota</taxon>
        <taxon>Alphaproteobacteria</taxon>
        <taxon>Hyphomicrobiales</taxon>
        <taxon>Reyranellaceae</taxon>
        <taxon>Reyranella</taxon>
    </lineage>
</organism>
<dbReference type="OrthoDB" id="7375922at2"/>
<evidence type="ECO:0000313" key="2">
    <source>
        <dbReference type="Proteomes" id="UP000321058"/>
    </source>
</evidence>
<proteinExistence type="predicted"/>
<comment type="caution">
    <text evidence="1">The sequence shown here is derived from an EMBL/GenBank/DDBJ whole genome shotgun (WGS) entry which is preliminary data.</text>
</comment>
<gene>
    <name evidence="1" type="ORF">RSO01_52230</name>
</gene>
<sequence length="128" mass="13359">MGRTKEFAALVTAMLIAGCSQTTGTATPAAGPTDPNSVTVFTLALQPDSVTGCIMGDPSMTRPMTLTVSNNSAVLLTAGGIHYDLNRIRPNVYAGGYWVKIVADLSVRPKRLTVSNDDASCNWAATAP</sequence>
<name>A0A512NGH9_9HYPH</name>
<dbReference type="PROSITE" id="PS51257">
    <property type="entry name" value="PROKAR_LIPOPROTEIN"/>
    <property type="match status" value="1"/>
</dbReference>